<dbReference type="AlphaFoldDB" id="A0A9X1HLR0"/>
<dbReference type="Gene3D" id="3.40.50.1240">
    <property type="entry name" value="Phosphoglycerate mutase-like"/>
    <property type="match status" value="1"/>
</dbReference>
<dbReference type="SUPFAM" id="SSF53254">
    <property type="entry name" value="Phosphoglycerate mutase-like"/>
    <property type="match status" value="1"/>
</dbReference>
<proteinExistence type="predicted"/>
<dbReference type="RefSeq" id="WP_225696418.1">
    <property type="nucleotide sequence ID" value="NZ_JAIXNE010000001.1"/>
</dbReference>
<dbReference type="PANTHER" id="PTHR48100">
    <property type="entry name" value="BROAD-SPECIFICITY PHOSPHATASE YOR283W-RELATED"/>
    <property type="match status" value="1"/>
</dbReference>
<dbReference type="InterPro" id="IPR013078">
    <property type="entry name" value="His_Pase_superF_clade-1"/>
</dbReference>
<dbReference type="PIRSF" id="PIRSF000709">
    <property type="entry name" value="6PFK_2-Ptase"/>
    <property type="match status" value="1"/>
</dbReference>
<dbReference type="SMART" id="SM00855">
    <property type="entry name" value="PGAM"/>
    <property type="match status" value="1"/>
</dbReference>
<keyword evidence="4" id="KW-1185">Reference proteome</keyword>
<feature type="active site" description="Proton donor/acceptor" evidence="1">
    <location>
        <position position="84"/>
    </location>
</feature>
<feature type="active site" description="Tele-phosphohistidine intermediate" evidence="1">
    <location>
        <position position="11"/>
    </location>
</feature>
<dbReference type="Pfam" id="PF00300">
    <property type="entry name" value="His_Phos_1"/>
    <property type="match status" value="1"/>
</dbReference>
<dbReference type="EMBL" id="JAIXNE010000001">
    <property type="protein sequence ID" value="MCA6073300.1"/>
    <property type="molecule type" value="Genomic_DNA"/>
</dbReference>
<dbReference type="CDD" id="cd07067">
    <property type="entry name" value="HP_PGM_like"/>
    <property type="match status" value="1"/>
</dbReference>
<evidence type="ECO:0000256" key="2">
    <source>
        <dbReference type="PIRSR" id="PIRSR613078-2"/>
    </source>
</evidence>
<organism evidence="3 4">
    <name type="scientific">Fulvivirga sedimenti</name>
    <dbReference type="NCBI Taxonomy" id="2879465"/>
    <lineage>
        <taxon>Bacteria</taxon>
        <taxon>Pseudomonadati</taxon>
        <taxon>Bacteroidota</taxon>
        <taxon>Cytophagia</taxon>
        <taxon>Cytophagales</taxon>
        <taxon>Fulvivirgaceae</taxon>
        <taxon>Fulvivirga</taxon>
    </lineage>
</organism>
<dbReference type="InterPro" id="IPR050275">
    <property type="entry name" value="PGM_Phosphatase"/>
</dbReference>
<dbReference type="PROSITE" id="PS00175">
    <property type="entry name" value="PG_MUTASE"/>
    <property type="match status" value="1"/>
</dbReference>
<sequence length="212" mass="24574">MKSKKIYLVRHGQTDYNLKGIVQGSGIDSSLNERGREQSRQFFDAYKDVPFDKVYTSKLKRTTESVEGFINLGIPHEMLSGLNEINWGTREGQVITPEEDAYYHWVIREWQNGNTTLPIEGGESPQDVYDRQKLAVEHIMSHEDEENILICMHGRAMRVLLCQVLNYPLHCMDEFEHSNLCLYLLNFTGSMFTVERFNDTNHLVPSEIGNKR</sequence>
<evidence type="ECO:0000256" key="1">
    <source>
        <dbReference type="PIRSR" id="PIRSR613078-1"/>
    </source>
</evidence>
<reference evidence="3" key="1">
    <citation type="submission" date="2021-09" db="EMBL/GenBank/DDBJ databases">
        <title>Fulvivirga sp. isolated from coastal sediment.</title>
        <authorList>
            <person name="Yu H."/>
        </authorList>
    </citation>
    <scope>NUCLEOTIDE SEQUENCE</scope>
    <source>
        <strain evidence="3">1062</strain>
    </source>
</reference>
<dbReference type="InterPro" id="IPR001345">
    <property type="entry name" value="PG/BPGM_mutase_AS"/>
</dbReference>
<protein>
    <submittedName>
        <fullName evidence="3">Histidine phosphatase family protein</fullName>
    </submittedName>
</protein>
<accession>A0A9X1HLR0</accession>
<dbReference type="Proteomes" id="UP001139409">
    <property type="component" value="Unassembled WGS sequence"/>
</dbReference>
<dbReference type="InterPro" id="IPR029033">
    <property type="entry name" value="His_PPase_superfam"/>
</dbReference>
<evidence type="ECO:0000313" key="4">
    <source>
        <dbReference type="Proteomes" id="UP001139409"/>
    </source>
</evidence>
<dbReference type="PANTHER" id="PTHR48100:SF15">
    <property type="entry name" value="SEDOHEPTULOSE 1,7-BISPHOSPHATASE"/>
    <property type="match status" value="1"/>
</dbReference>
<gene>
    <name evidence="3" type="ORF">LDX50_00380</name>
</gene>
<evidence type="ECO:0000313" key="3">
    <source>
        <dbReference type="EMBL" id="MCA6073300.1"/>
    </source>
</evidence>
<name>A0A9X1HLR0_9BACT</name>
<comment type="caution">
    <text evidence="3">The sequence shown here is derived from an EMBL/GenBank/DDBJ whole genome shotgun (WGS) entry which is preliminary data.</text>
</comment>
<dbReference type="GO" id="GO:0016791">
    <property type="term" value="F:phosphatase activity"/>
    <property type="evidence" value="ECO:0007669"/>
    <property type="project" value="TreeGrafter"/>
</dbReference>
<feature type="binding site" evidence="2">
    <location>
        <begin position="10"/>
        <end position="17"/>
    </location>
    <ligand>
        <name>substrate</name>
    </ligand>
</feature>
<feature type="binding site" evidence="2">
    <location>
        <position position="61"/>
    </location>
    <ligand>
        <name>substrate</name>
    </ligand>
</feature>